<keyword evidence="2" id="KW-1185">Reference proteome</keyword>
<accession>A0ABT3B431</accession>
<evidence type="ECO:0000313" key="2">
    <source>
        <dbReference type="Proteomes" id="UP001526143"/>
    </source>
</evidence>
<gene>
    <name evidence="1" type="ORF">OGM63_19305</name>
</gene>
<sequence length="55" mass="5957">MASPAVGIALLCKNCVVQNYLNLEADLNDGVVLNMAHPEVGIDTHFWVPENIGSY</sequence>
<comment type="caution">
    <text evidence="1">The sequence shown here is derived from an EMBL/GenBank/DDBJ whole genome shotgun (WGS) entry which is preliminary data.</text>
</comment>
<dbReference type="RefSeq" id="WP_263747280.1">
    <property type="nucleotide sequence ID" value="NZ_JAOWRF010000276.1"/>
</dbReference>
<name>A0ABT3B431_9CYAN</name>
<proteinExistence type="predicted"/>
<protein>
    <submittedName>
        <fullName evidence="1">Uncharacterized protein</fullName>
    </submittedName>
</protein>
<dbReference type="EMBL" id="JAOWRF010000276">
    <property type="protein sequence ID" value="MCV3215634.1"/>
    <property type="molecule type" value="Genomic_DNA"/>
</dbReference>
<evidence type="ECO:0000313" key="1">
    <source>
        <dbReference type="EMBL" id="MCV3215634.1"/>
    </source>
</evidence>
<reference evidence="1 2" key="1">
    <citation type="submission" date="2022-10" db="EMBL/GenBank/DDBJ databases">
        <title>Identification of biosynthetic pathway for the production of the potent trypsin inhibitor radiosumin.</title>
        <authorList>
            <person name="Fewer D.P."/>
            <person name="Delbaje E."/>
            <person name="Ouyang X."/>
            <person name="Agostino P.D."/>
            <person name="Wahlsten M."/>
            <person name="Jokela J."/>
            <person name="Permi P."/>
            <person name="Haapaniemi E."/>
            <person name="Koistinen H."/>
        </authorList>
    </citation>
    <scope>NUCLEOTIDE SEQUENCE [LARGE SCALE GENOMIC DNA]</scope>
    <source>
        <strain evidence="1 2">NIES-515</strain>
    </source>
</reference>
<dbReference type="Proteomes" id="UP001526143">
    <property type="component" value="Unassembled WGS sequence"/>
</dbReference>
<organism evidence="1 2">
    <name type="scientific">Plectonema radiosum NIES-515</name>
    <dbReference type="NCBI Taxonomy" id="2986073"/>
    <lineage>
        <taxon>Bacteria</taxon>
        <taxon>Bacillati</taxon>
        <taxon>Cyanobacteriota</taxon>
        <taxon>Cyanophyceae</taxon>
        <taxon>Oscillatoriophycideae</taxon>
        <taxon>Oscillatoriales</taxon>
        <taxon>Microcoleaceae</taxon>
        <taxon>Plectonema</taxon>
    </lineage>
</organism>